<dbReference type="InterPro" id="IPR000192">
    <property type="entry name" value="Aminotrans_V_dom"/>
</dbReference>
<dbReference type="KEGG" id="hbu:Hbut_1589"/>
<evidence type="ECO:0000313" key="7">
    <source>
        <dbReference type="EMBL" id="ABM81409.1"/>
    </source>
</evidence>
<dbReference type="Proteomes" id="UP000002593">
    <property type="component" value="Chromosome"/>
</dbReference>
<dbReference type="InterPro" id="IPR015424">
    <property type="entry name" value="PyrdxlP-dep_Trfase"/>
</dbReference>
<dbReference type="GO" id="GO:0004760">
    <property type="term" value="F:L-serine-pyruvate transaminase activity"/>
    <property type="evidence" value="ECO:0007669"/>
    <property type="project" value="TreeGrafter"/>
</dbReference>
<name>A2BN48_HYPBU</name>
<proteinExistence type="inferred from homology"/>
<dbReference type="FunFam" id="3.40.640.10:FF:000027">
    <property type="entry name" value="Serine--pyruvate aminotransferase, mitochondrial"/>
    <property type="match status" value="1"/>
</dbReference>
<comment type="cofactor">
    <cofactor evidence="1">
        <name>pyridoxal 5'-phosphate</name>
        <dbReference type="ChEBI" id="CHEBI:597326"/>
    </cofactor>
</comment>
<dbReference type="InterPro" id="IPR015421">
    <property type="entry name" value="PyrdxlP-dep_Trfase_major"/>
</dbReference>
<sequence>MVHGKVLLMTPGPTMVDPEVLLAMAKPTINHVSPEFDEIHSEVLKMLSEVFATKGRVVVIPGSGTSAMELALRSVVKPGSKVVVLKAGFFGDYLARGVEALGGNAVVIEAPIGRGFTASDLEAVLRKHPDAEVVAFQHVDTSTSVANPLRELAAEAKRHGVKVLVDGVASVGGMEVRLDDWGVDVCFTGSQKALGVPPGLGIVAFSREYSEELEGREGPWSLYFNMPKLLKEMESTRNYYVTPAVNLVYALRESLRIILAEGLSERYKRHRIMAEAVRAALEAMGLKLVAEEGFRADTVTAAYIPDGVEWPKLYSGMRARGIEIAGGLGELKGRIFRIGHMGQTGYTDIAATIAALERTLKSLGYDLELGSGLRALQEKLHEHGV</sequence>
<dbReference type="GO" id="GO:0008453">
    <property type="term" value="F:alanine-glyoxylate transaminase activity"/>
    <property type="evidence" value="ECO:0007669"/>
    <property type="project" value="TreeGrafter"/>
</dbReference>
<dbReference type="PIRSF" id="PIRSF000524">
    <property type="entry name" value="SPT"/>
    <property type="match status" value="1"/>
</dbReference>
<dbReference type="Pfam" id="PF00266">
    <property type="entry name" value="Aminotran_5"/>
    <property type="match status" value="1"/>
</dbReference>
<dbReference type="Gene3D" id="3.40.640.10">
    <property type="entry name" value="Type I PLP-dependent aspartate aminotransferase-like (Major domain)"/>
    <property type="match status" value="1"/>
</dbReference>
<dbReference type="OrthoDB" id="35685at2157"/>
<comment type="similarity">
    <text evidence="2">Belongs to the class-V pyridoxal-phosphate-dependent aminotransferase family.</text>
</comment>
<evidence type="ECO:0000256" key="5">
    <source>
        <dbReference type="ARBA" id="ARBA00022898"/>
    </source>
</evidence>
<gene>
    <name evidence="7" type="ordered locus">Hbut_1589</name>
</gene>
<keyword evidence="4" id="KW-0808">Transferase</keyword>
<evidence type="ECO:0000313" key="8">
    <source>
        <dbReference type="Proteomes" id="UP000002593"/>
    </source>
</evidence>
<reference evidence="7 8" key="1">
    <citation type="journal article" date="2007" name="Archaea">
        <title>The genome of Hyperthermus butylicus: a sulfur-reducing, peptide fermenting, neutrophilic Crenarchaeote growing up to 108 degrees C.</title>
        <authorList>
            <person name="Brugger K."/>
            <person name="Chen L."/>
            <person name="Stark M."/>
            <person name="Zibat A."/>
            <person name="Redder P."/>
            <person name="Ruepp A."/>
            <person name="Awayez M."/>
            <person name="She Q."/>
            <person name="Garrett R.A."/>
            <person name="Klenk H.P."/>
        </authorList>
    </citation>
    <scope>NUCLEOTIDE SEQUENCE [LARGE SCALE GENOMIC DNA]</scope>
    <source>
        <strain evidence="8">DSM 5456 / JCM 9403 / PLM1-5</strain>
    </source>
</reference>
<dbReference type="eggNOG" id="arCOG00082">
    <property type="taxonomic scope" value="Archaea"/>
</dbReference>
<dbReference type="AlphaFoldDB" id="A2BN48"/>
<dbReference type="InterPro" id="IPR024169">
    <property type="entry name" value="SP_NH2Trfase/AEP_transaminase"/>
</dbReference>
<dbReference type="GeneID" id="4782976"/>
<keyword evidence="8" id="KW-1185">Reference proteome</keyword>
<accession>A2BN48</accession>
<dbReference type="RefSeq" id="WP_011822727.1">
    <property type="nucleotide sequence ID" value="NC_008818.1"/>
</dbReference>
<evidence type="ECO:0000256" key="2">
    <source>
        <dbReference type="ARBA" id="ARBA00009236"/>
    </source>
</evidence>
<organism evidence="7 8">
    <name type="scientific">Hyperthermus butylicus (strain DSM 5456 / JCM 9403 / PLM1-5)</name>
    <dbReference type="NCBI Taxonomy" id="415426"/>
    <lineage>
        <taxon>Archaea</taxon>
        <taxon>Thermoproteota</taxon>
        <taxon>Thermoprotei</taxon>
        <taxon>Desulfurococcales</taxon>
        <taxon>Pyrodictiaceae</taxon>
        <taxon>Hyperthermus</taxon>
    </lineage>
</organism>
<dbReference type="EMBL" id="CP000493">
    <property type="protein sequence ID" value="ABM81409.1"/>
    <property type="molecule type" value="Genomic_DNA"/>
</dbReference>
<dbReference type="InterPro" id="IPR015422">
    <property type="entry name" value="PyrdxlP-dep_Trfase_small"/>
</dbReference>
<dbReference type="Gene3D" id="3.90.1150.10">
    <property type="entry name" value="Aspartate Aminotransferase, domain 1"/>
    <property type="match status" value="1"/>
</dbReference>
<dbReference type="SUPFAM" id="SSF53383">
    <property type="entry name" value="PLP-dependent transferases"/>
    <property type="match status" value="1"/>
</dbReference>
<protein>
    <submittedName>
        <fullName evidence="7">Serine-pyruvate aminotransferase/archaeal aspartate aminotransferase</fullName>
    </submittedName>
</protein>
<evidence type="ECO:0000256" key="4">
    <source>
        <dbReference type="ARBA" id="ARBA00022679"/>
    </source>
</evidence>
<dbReference type="PANTHER" id="PTHR21152">
    <property type="entry name" value="AMINOTRANSFERASE CLASS V"/>
    <property type="match status" value="1"/>
</dbReference>
<dbReference type="STRING" id="415426.Hbut_1589"/>
<dbReference type="GO" id="GO:0019265">
    <property type="term" value="P:glycine biosynthetic process, by transamination of glyoxylate"/>
    <property type="evidence" value="ECO:0007669"/>
    <property type="project" value="TreeGrafter"/>
</dbReference>
<dbReference type="PANTHER" id="PTHR21152:SF24">
    <property type="entry name" value="ALANINE--GLYOXYLATE AMINOTRANSFERASE 1"/>
    <property type="match status" value="1"/>
</dbReference>
<keyword evidence="5" id="KW-0663">Pyridoxal phosphate</keyword>
<dbReference type="EnsemblBacteria" id="ABM81409">
    <property type="protein sequence ID" value="ABM81409"/>
    <property type="gene ID" value="Hbut_1589"/>
</dbReference>
<evidence type="ECO:0000259" key="6">
    <source>
        <dbReference type="Pfam" id="PF00266"/>
    </source>
</evidence>
<feature type="domain" description="Aminotransferase class V" evidence="6">
    <location>
        <begin position="14"/>
        <end position="327"/>
    </location>
</feature>
<keyword evidence="3 7" id="KW-0032">Aminotransferase</keyword>
<dbReference type="HOGENOM" id="CLU_027686_1_1_2"/>
<evidence type="ECO:0000256" key="1">
    <source>
        <dbReference type="ARBA" id="ARBA00001933"/>
    </source>
</evidence>
<evidence type="ECO:0000256" key="3">
    <source>
        <dbReference type="ARBA" id="ARBA00022576"/>
    </source>
</evidence>